<evidence type="ECO:0000256" key="8">
    <source>
        <dbReference type="ARBA" id="ARBA00023002"/>
    </source>
</evidence>
<organism evidence="12 13">
    <name type="scientific">Stachybotrys elegans</name>
    <dbReference type="NCBI Taxonomy" id="80388"/>
    <lineage>
        <taxon>Eukaryota</taxon>
        <taxon>Fungi</taxon>
        <taxon>Dikarya</taxon>
        <taxon>Ascomycota</taxon>
        <taxon>Pezizomycotina</taxon>
        <taxon>Sordariomycetes</taxon>
        <taxon>Hypocreomycetidae</taxon>
        <taxon>Hypocreales</taxon>
        <taxon>Stachybotryaceae</taxon>
        <taxon>Stachybotrys</taxon>
    </lineage>
</organism>
<dbReference type="SUPFAM" id="SSF51905">
    <property type="entry name" value="FAD/NAD(P)-binding domain"/>
    <property type="match status" value="2"/>
</dbReference>
<evidence type="ECO:0000256" key="6">
    <source>
        <dbReference type="ARBA" id="ARBA00022827"/>
    </source>
</evidence>
<comment type="pathway">
    <text evidence="2">Siderophore biosynthesis.</text>
</comment>
<dbReference type="Gene3D" id="3.50.50.60">
    <property type="entry name" value="FAD/NAD(P)-binding domain"/>
    <property type="match status" value="1"/>
</dbReference>
<keyword evidence="6" id="KW-0274">FAD</keyword>
<keyword evidence="13" id="KW-1185">Reference proteome</keyword>
<feature type="compositionally biased region" description="Low complexity" evidence="11">
    <location>
        <begin position="30"/>
        <end position="50"/>
    </location>
</feature>
<evidence type="ECO:0000256" key="7">
    <source>
        <dbReference type="ARBA" id="ARBA00022857"/>
    </source>
</evidence>
<evidence type="ECO:0000256" key="1">
    <source>
        <dbReference type="ARBA" id="ARBA00001974"/>
    </source>
</evidence>
<feature type="region of interest" description="Disordered" evidence="11">
    <location>
        <begin position="1"/>
        <end position="65"/>
    </location>
</feature>
<dbReference type="Proteomes" id="UP000813444">
    <property type="component" value="Unassembled WGS sequence"/>
</dbReference>
<keyword evidence="8" id="KW-0560">Oxidoreductase</keyword>
<dbReference type="PANTHER" id="PTHR42802:SF1">
    <property type="entry name" value="L-ORNITHINE N(5)-MONOOXYGENASE"/>
    <property type="match status" value="1"/>
</dbReference>
<comment type="cofactor">
    <cofactor evidence="1">
        <name>FAD</name>
        <dbReference type="ChEBI" id="CHEBI:57692"/>
    </cofactor>
</comment>
<dbReference type="GO" id="GO:0016491">
    <property type="term" value="F:oxidoreductase activity"/>
    <property type="evidence" value="ECO:0007669"/>
    <property type="project" value="UniProtKB-KW"/>
</dbReference>
<evidence type="ECO:0000256" key="4">
    <source>
        <dbReference type="ARBA" id="ARBA00012881"/>
    </source>
</evidence>
<comment type="caution">
    <text evidence="12">The sequence shown here is derived from an EMBL/GenBank/DDBJ whole genome shotgun (WGS) entry which is preliminary data.</text>
</comment>
<name>A0A8K0T1M6_9HYPO</name>
<dbReference type="Pfam" id="PF13434">
    <property type="entry name" value="Lys_Orn_oxgnase"/>
    <property type="match status" value="1"/>
</dbReference>
<evidence type="ECO:0000256" key="5">
    <source>
        <dbReference type="ARBA" id="ARBA00022630"/>
    </source>
</evidence>
<accession>A0A8K0T1M6</accession>
<dbReference type="InterPro" id="IPR036188">
    <property type="entry name" value="FAD/NAD-bd_sf"/>
</dbReference>
<gene>
    <name evidence="12" type="ORF">B0I35DRAFT_499791</name>
</gene>
<evidence type="ECO:0000313" key="13">
    <source>
        <dbReference type="Proteomes" id="UP000813444"/>
    </source>
</evidence>
<sequence>MSPHSEQVYDDAEPVPVLTNGHANGNGITNGHSNGLSNGNGVSNSLSNGHSLHRPRPAVKPSAHLPSSPLGEQFDLVCIGFGPASLGVAVAMHDALAAGRALLPSGSPPRVLFLEKQSRFAWHSGMLLPGARMQISFIKDMASLRDPRSHFTFLNYLHAHGRLVEFTNMDTFLPARSEYEDYLAWCAAHFDHLVQYGSEVVSVAPDGKLAGAVAGAGAGAGAAVRSFSVRARNAKTGHVSSFRARHVLVATGGQPSLPRSFPAKHPRVIHSSQFAHMIPHLLPDRAAACRVVVVGAGQSAAEIFHTIQQQYPRSKTYLVMRPEYLRPSDDSPFVNSIFNPDFVDSVFPRSARSRQNFLDDARATNYSVVRLNLIETLYELMYEQLRTLGRDETQWPHRILAGRQISSIEPLGDDLLEVRTERASPDDYVHVPSGAASAASLVDDDTTIAADVVIAATGYSRCAHVDMLRDAWPMLPKAAPQAKGPNSVFSKAVAGWNVPSEQGERNMSVGRDYRVKFQPGTVDEAQAGVWLQGLCEGTHGLSDSLLSIIATRSGEIVDSIFGAPA</sequence>
<reference evidence="12" key="1">
    <citation type="journal article" date="2021" name="Nat. Commun.">
        <title>Genetic determinants of endophytism in the Arabidopsis root mycobiome.</title>
        <authorList>
            <person name="Mesny F."/>
            <person name="Miyauchi S."/>
            <person name="Thiergart T."/>
            <person name="Pickel B."/>
            <person name="Atanasova L."/>
            <person name="Karlsson M."/>
            <person name="Huettel B."/>
            <person name="Barry K.W."/>
            <person name="Haridas S."/>
            <person name="Chen C."/>
            <person name="Bauer D."/>
            <person name="Andreopoulos W."/>
            <person name="Pangilinan J."/>
            <person name="LaButti K."/>
            <person name="Riley R."/>
            <person name="Lipzen A."/>
            <person name="Clum A."/>
            <person name="Drula E."/>
            <person name="Henrissat B."/>
            <person name="Kohler A."/>
            <person name="Grigoriev I.V."/>
            <person name="Martin F.M."/>
            <person name="Hacquard S."/>
        </authorList>
    </citation>
    <scope>NUCLEOTIDE SEQUENCE</scope>
    <source>
        <strain evidence="12">MPI-CAGE-CH-0235</strain>
    </source>
</reference>
<keyword evidence="7" id="KW-0521">NADP</keyword>
<comment type="catalytic activity">
    <reaction evidence="10">
        <text>L-ornithine + NADH + O2 = N(5)-hydroxy-L-ornithine + NAD(+) + H2O</text>
        <dbReference type="Rhea" id="RHEA:41512"/>
        <dbReference type="ChEBI" id="CHEBI:15377"/>
        <dbReference type="ChEBI" id="CHEBI:15379"/>
        <dbReference type="ChEBI" id="CHEBI:46911"/>
        <dbReference type="ChEBI" id="CHEBI:57540"/>
        <dbReference type="ChEBI" id="CHEBI:57945"/>
        <dbReference type="ChEBI" id="CHEBI:78275"/>
        <dbReference type="EC" id="1.14.13.196"/>
    </reaction>
</comment>
<evidence type="ECO:0000256" key="10">
    <source>
        <dbReference type="ARBA" id="ARBA00049248"/>
    </source>
</evidence>
<evidence type="ECO:0000256" key="11">
    <source>
        <dbReference type="SAM" id="MobiDB-lite"/>
    </source>
</evidence>
<dbReference type="EMBL" id="JAGPNK010000004">
    <property type="protein sequence ID" value="KAH7323098.1"/>
    <property type="molecule type" value="Genomic_DNA"/>
</dbReference>
<keyword evidence="5" id="KW-0285">Flavoprotein</keyword>
<dbReference type="GO" id="GO:0006879">
    <property type="term" value="P:intracellular iron ion homeostasis"/>
    <property type="evidence" value="ECO:0007669"/>
    <property type="project" value="TreeGrafter"/>
</dbReference>
<dbReference type="AlphaFoldDB" id="A0A8K0T1M6"/>
<proteinExistence type="inferred from homology"/>
<comment type="catalytic activity">
    <reaction evidence="9">
        <text>L-ornithine + NADPH + O2 = N(5)-hydroxy-L-ornithine + NADP(+) + H2O</text>
        <dbReference type="Rhea" id="RHEA:41508"/>
        <dbReference type="ChEBI" id="CHEBI:15377"/>
        <dbReference type="ChEBI" id="CHEBI:15379"/>
        <dbReference type="ChEBI" id="CHEBI:46911"/>
        <dbReference type="ChEBI" id="CHEBI:57783"/>
        <dbReference type="ChEBI" id="CHEBI:58349"/>
        <dbReference type="ChEBI" id="CHEBI:78275"/>
        <dbReference type="EC" id="1.14.13.196"/>
    </reaction>
</comment>
<evidence type="ECO:0000256" key="2">
    <source>
        <dbReference type="ARBA" id="ARBA00004924"/>
    </source>
</evidence>
<evidence type="ECO:0000256" key="3">
    <source>
        <dbReference type="ARBA" id="ARBA00007588"/>
    </source>
</evidence>
<dbReference type="EC" id="1.14.13.196" evidence="4"/>
<dbReference type="OrthoDB" id="3519933at2759"/>
<comment type="similarity">
    <text evidence="3">Belongs to the lysine N(6)-hydroxylase/L-ornithine N(5)-oxygenase family.</text>
</comment>
<dbReference type="InterPro" id="IPR025700">
    <property type="entry name" value="Lys/Orn_oxygenase"/>
</dbReference>
<evidence type="ECO:0000256" key="9">
    <source>
        <dbReference type="ARBA" id="ARBA00047598"/>
    </source>
</evidence>
<dbReference type="PANTHER" id="PTHR42802">
    <property type="entry name" value="MONOOXYGENASE"/>
    <property type="match status" value="1"/>
</dbReference>
<protein>
    <recommendedName>
        <fullName evidence="4">L-ornithine N(5)-monooxygenase [NAD(P)H]</fullName>
        <ecNumber evidence="4">1.14.13.196</ecNumber>
    </recommendedName>
</protein>
<evidence type="ECO:0000313" key="12">
    <source>
        <dbReference type="EMBL" id="KAH7323098.1"/>
    </source>
</evidence>